<protein>
    <submittedName>
        <fullName evidence="1">Uncharacterized protein</fullName>
    </submittedName>
</protein>
<reference evidence="1" key="1">
    <citation type="journal article" date="2007" name="J. Bacteriol.">
        <title>Comparative genome analysis of four magnetotactic bacteria reveals a complex set of group-specific genes implicated in magnetosome biomineralization and function.</title>
        <authorList>
            <person name="Richter M."/>
            <person name="Kube M."/>
            <person name="Bazylinski D.A."/>
            <person name="Lombardot T."/>
            <person name="Gloeckner F.O."/>
            <person name="Reinhardt R."/>
            <person name="Schueler D."/>
        </authorList>
    </citation>
    <scope>NUCLEOTIDE SEQUENCE</scope>
    <source>
        <strain evidence="1">MSR-1</strain>
    </source>
</reference>
<name>A4TYM0_9PROT</name>
<proteinExistence type="predicted"/>
<dbReference type="AlphaFoldDB" id="A4TYM0"/>
<evidence type="ECO:0000313" key="1">
    <source>
        <dbReference type="EMBL" id="CAM75727.1"/>
    </source>
</evidence>
<organism evidence="1">
    <name type="scientific">Magnetospirillum gryphiswaldense</name>
    <dbReference type="NCBI Taxonomy" id="55518"/>
    <lineage>
        <taxon>Bacteria</taxon>
        <taxon>Pseudomonadati</taxon>
        <taxon>Pseudomonadota</taxon>
        <taxon>Alphaproteobacteria</taxon>
        <taxon>Rhodospirillales</taxon>
        <taxon>Rhodospirillaceae</taxon>
        <taxon>Magnetospirillum</taxon>
    </lineage>
</organism>
<dbReference type="EMBL" id="CU459003">
    <property type="protein sequence ID" value="CAM75727.1"/>
    <property type="molecule type" value="Genomic_DNA"/>
</dbReference>
<sequence length="40" mass="4504">MGSFRVVCLPPFFFSFGWRIVPQGPCQLHRVGNAALRGRV</sequence>
<gene>
    <name evidence="1" type="ORF">MGR_0501</name>
</gene>
<accession>A4TYM0</accession>